<gene>
    <name evidence="4" type="ORF">GCM10007415_11550</name>
</gene>
<protein>
    <recommendedName>
        <fullName evidence="3">FAD-binding domain-containing protein</fullName>
    </recommendedName>
</protein>
<evidence type="ECO:0000259" key="3">
    <source>
        <dbReference type="Pfam" id="PF01494"/>
    </source>
</evidence>
<feature type="domain" description="FAD-binding" evidence="3">
    <location>
        <begin position="8"/>
        <end position="310"/>
    </location>
</feature>
<proteinExistence type="predicted"/>
<comment type="caution">
    <text evidence="4">The sequence shown here is derived from an EMBL/GenBank/DDBJ whole genome shotgun (WGS) entry which is preliminary data.</text>
</comment>
<sequence length="389" mass="43400">MTLASEYAIVGGGVAGISTAIALAGLKKDFLVFEQAPVLKGIGAGFGLAANAMQAFEYLGLRQEVEEIGFYTDTYEVLDHKGRALIAPDAQSLSARYNQKNLTVHRADLHRYLQEKLPPESIQLGKRLRRFERAGDGIALHFEDGTMYRCRYLIVADGVNSIARQQLVPGSKPRYSGYTCWRATITNGAIGLQRGSETWGPDGRFGMTPLVDDRIYWYACVNASPNSNVYRNYSVQDLLRNFGGYHHPIPEILSSTKDEDLIWNDIIDIKPLSRFAYDNILLIGDAAHATTPNMGQGACQALEDVAVLTDEMKRTSLVEQAFKNFERRRLKRTKYITDTSWRIGRAAQYTHPLVIGIRNSLLRIMPAAWAQGTLKKLLEVDFMAISASK</sequence>
<organism evidence="4 5">
    <name type="scientific">Parapedobacter pyrenivorans</name>
    <dbReference type="NCBI Taxonomy" id="1305674"/>
    <lineage>
        <taxon>Bacteria</taxon>
        <taxon>Pseudomonadati</taxon>
        <taxon>Bacteroidota</taxon>
        <taxon>Sphingobacteriia</taxon>
        <taxon>Sphingobacteriales</taxon>
        <taxon>Sphingobacteriaceae</taxon>
        <taxon>Parapedobacter</taxon>
    </lineage>
</organism>
<dbReference type="AlphaFoldDB" id="A0A917M6C1"/>
<keyword evidence="2" id="KW-0503">Monooxygenase</keyword>
<keyword evidence="5" id="KW-1185">Reference proteome</keyword>
<dbReference type="EMBL" id="BMER01000001">
    <property type="protein sequence ID" value="GGG80750.1"/>
    <property type="molecule type" value="Genomic_DNA"/>
</dbReference>
<evidence type="ECO:0000313" key="4">
    <source>
        <dbReference type="EMBL" id="GGG80750.1"/>
    </source>
</evidence>
<evidence type="ECO:0000313" key="5">
    <source>
        <dbReference type="Proteomes" id="UP000660862"/>
    </source>
</evidence>
<dbReference type="GO" id="GO:0004497">
    <property type="term" value="F:monooxygenase activity"/>
    <property type="evidence" value="ECO:0007669"/>
    <property type="project" value="UniProtKB-KW"/>
</dbReference>
<dbReference type="Pfam" id="PF01494">
    <property type="entry name" value="FAD_binding_3"/>
    <property type="match status" value="1"/>
</dbReference>
<name>A0A917M6C1_9SPHI</name>
<dbReference type="GO" id="GO:0071949">
    <property type="term" value="F:FAD binding"/>
    <property type="evidence" value="ECO:0007669"/>
    <property type="project" value="InterPro"/>
</dbReference>
<accession>A0A917M6C1</accession>
<dbReference type="InterPro" id="IPR036188">
    <property type="entry name" value="FAD/NAD-bd_sf"/>
</dbReference>
<dbReference type="PRINTS" id="PR00420">
    <property type="entry name" value="RNGMNOXGNASE"/>
</dbReference>
<dbReference type="PANTHER" id="PTHR13789:SF309">
    <property type="entry name" value="PUTATIVE (AFU_ORTHOLOGUE AFUA_6G14510)-RELATED"/>
    <property type="match status" value="1"/>
</dbReference>
<dbReference type="RefSeq" id="WP_188504945.1">
    <property type="nucleotide sequence ID" value="NZ_BMER01000001.1"/>
</dbReference>
<reference evidence="4" key="1">
    <citation type="journal article" date="2014" name="Int. J. Syst. Evol. Microbiol.">
        <title>Complete genome sequence of Corynebacterium casei LMG S-19264T (=DSM 44701T), isolated from a smear-ripened cheese.</title>
        <authorList>
            <consortium name="US DOE Joint Genome Institute (JGI-PGF)"/>
            <person name="Walter F."/>
            <person name="Albersmeier A."/>
            <person name="Kalinowski J."/>
            <person name="Ruckert C."/>
        </authorList>
    </citation>
    <scope>NUCLEOTIDE SEQUENCE</scope>
    <source>
        <strain evidence="4">CGMCC 1.12195</strain>
    </source>
</reference>
<dbReference type="InterPro" id="IPR050493">
    <property type="entry name" value="FAD-dep_Monooxygenase_BioMet"/>
</dbReference>
<reference evidence="4" key="2">
    <citation type="submission" date="2020-09" db="EMBL/GenBank/DDBJ databases">
        <authorList>
            <person name="Sun Q."/>
            <person name="Zhou Y."/>
        </authorList>
    </citation>
    <scope>NUCLEOTIDE SEQUENCE</scope>
    <source>
        <strain evidence="4">CGMCC 1.12195</strain>
    </source>
</reference>
<keyword evidence="1" id="KW-0560">Oxidoreductase</keyword>
<dbReference type="Proteomes" id="UP000660862">
    <property type="component" value="Unassembled WGS sequence"/>
</dbReference>
<dbReference type="SUPFAM" id="SSF51905">
    <property type="entry name" value="FAD/NAD(P)-binding domain"/>
    <property type="match status" value="1"/>
</dbReference>
<dbReference type="InterPro" id="IPR002938">
    <property type="entry name" value="FAD-bd"/>
</dbReference>
<evidence type="ECO:0000256" key="2">
    <source>
        <dbReference type="ARBA" id="ARBA00023033"/>
    </source>
</evidence>
<dbReference type="PANTHER" id="PTHR13789">
    <property type="entry name" value="MONOOXYGENASE"/>
    <property type="match status" value="1"/>
</dbReference>
<dbReference type="NCBIfam" id="NF005243">
    <property type="entry name" value="PRK06753.1"/>
    <property type="match status" value="1"/>
</dbReference>
<evidence type="ECO:0000256" key="1">
    <source>
        <dbReference type="ARBA" id="ARBA00023002"/>
    </source>
</evidence>
<dbReference type="Gene3D" id="3.50.50.60">
    <property type="entry name" value="FAD/NAD(P)-binding domain"/>
    <property type="match status" value="1"/>
</dbReference>